<name>A0ABP6RR45_9PSEU</name>
<organism evidence="1 2">
    <name type="scientific">Saccharopolyspora gregorii</name>
    <dbReference type="NCBI Taxonomy" id="33914"/>
    <lineage>
        <taxon>Bacteria</taxon>
        <taxon>Bacillati</taxon>
        <taxon>Actinomycetota</taxon>
        <taxon>Actinomycetes</taxon>
        <taxon>Pseudonocardiales</taxon>
        <taxon>Pseudonocardiaceae</taxon>
        <taxon>Saccharopolyspora</taxon>
    </lineage>
</organism>
<keyword evidence="2" id="KW-1185">Reference proteome</keyword>
<dbReference type="Proteomes" id="UP001500483">
    <property type="component" value="Unassembled WGS sequence"/>
</dbReference>
<gene>
    <name evidence="1" type="ORF">GCM10020366_36950</name>
</gene>
<proteinExistence type="predicted"/>
<evidence type="ECO:0008006" key="3">
    <source>
        <dbReference type="Google" id="ProtNLM"/>
    </source>
</evidence>
<dbReference type="EMBL" id="BAAAYK010000038">
    <property type="protein sequence ID" value="GAA3359737.1"/>
    <property type="molecule type" value="Genomic_DNA"/>
</dbReference>
<accession>A0ABP6RR45</accession>
<evidence type="ECO:0000313" key="2">
    <source>
        <dbReference type="Proteomes" id="UP001500483"/>
    </source>
</evidence>
<reference evidence="2" key="1">
    <citation type="journal article" date="2019" name="Int. J. Syst. Evol. Microbiol.">
        <title>The Global Catalogue of Microorganisms (GCM) 10K type strain sequencing project: providing services to taxonomists for standard genome sequencing and annotation.</title>
        <authorList>
            <consortium name="The Broad Institute Genomics Platform"/>
            <consortium name="The Broad Institute Genome Sequencing Center for Infectious Disease"/>
            <person name="Wu L."/>
            <person name="Ma J."/>
        </authorList>
    </citation>
    <scope>NUCLEOTIDE SEQUENCE [LARGE SCALE GENOMIC DNA]</scope>
    <source>
        <strain evidence="2">JCM 9687</strain>
    </source>
</reference>
<comment type="caution">
    <text evidence="1">The sequence shown here is derived from an EMBL/GenBank/DDBJ whole genome shotgun (WGS) entry which is preliminary data.</text>
</comment>
<protein>
    <recommendedName>
        <fullName evidence="3">Acyl carrier protein</fullName>
    </recommendedName>
</protein>
<evidence type="ECO:0000313" key="1">
    <source>
        <dbReference type="EMBL" id="GAA3359737.1"/>
    </source>
</evidence>
<sequence length="97" mass="10776">MHGRGPGDAMSGEDLARAQAILSDLCFAPSARHPEDRIRDHLELDPVEIAELELQLRSRHHVHLDLWEVYDHTLAELAARLARCTAPPTGPAPEADR</sequence>